<name>A0ABW6PVY0_9NOCA</name>
<dbReference type="Proteomes" id="UP001601444">
    <property type="component" value="Unassembled WGS sequence"/>
</dbReference>
<dbReference type="EMBL" id="JBIAMX010000023">
    <property type="protein sequence ID" value="MFF0546590.1"/>
    <property type="molecule type" value="Genomic_DNA"/>
</dbReference>
<protein>
    <submittedName>
        <fullName evidence="1">Uncharacterized protein</fullName>
    </submittedName>
</protein>
<gene>
    <name evidence="1" type="ORF">ACFYTF_27505</name>
</gene>
<reference evidence="1 2" key="1">
    <citation type="submission" date="2024-10" db="EMBL/GenBank/DDBJ databases">
        <title>The Natural Products Discovery Center: Release of the First 8490 Sequenced Strains for Exploring Actinobacteria Biosynthetic Diversity.</title>
        <authorList>
            <person name="Kalkreuter E."/>
            <person name="Kautsar S.A."/>
            <person name="Yang D."/>
            <person name="Bader C.D."/>
            <person name="Teijaro C.N."/>
            <person name="Fluegel L."/>
            <person name="Davis C.M."/>
            <person name="Simpson J.R."/>
            <person name="Lauterbach L."/>
            <person name="Steele A.D."/>
            <person name="Gui C."/>
            <person name="Meng S."/>
            <person name="Li G."/>
            <person name="Viehrig K."/>
            <person name="Ye F."/>
            <person name="Su P."/>
            <person name="Kiefer A.F."/>
            <person name="Nichols A."/>
            <person name="Cepeda A.J."/>
            <person name="Yan W."/>
            <person name="Fan B."/>
            <person name="Jiang Y."/>
            <person name="Adhikari A."/>
            <person name="Zheng C.-J."/>
            <person name="Schuster L."/>
            <person name="Cowan T.M."/>
            <person name="Smanski M.J."/>
            <person name="Chevrette M.G."/>
            <person name="De Carvalho L.P.S."/>
            <person name="Shen B."/>
        </authorList>
    </citation>
    <scope>NUCLEOTIDE SEQUENCE [LARGE SCALE GENOMIC DNA]</scope>
    <source>
        <strain evidence="1 2">NPDC004045</strain>
    </source>
</reference>
<organism evidence="1 2">
    <name type="scientific">Nocardia thailandica</name>
    <dbReference type="NCBI Taxonomy" id="257275"/>
    <lineage>
        <taxon>Bacteria</taxon>
        <taxon>Bacillati</taxon>
        <taxon>Actinomycetota</taxon>
        <taxon>Actinomycetes</taxon>
        <taxon>Mycobacteriales</taxon>
        <taxon>Nocardiaceae</taxon>
        <taxon>Nocardia</taxon>
    </lineage>
</organism>
<proteinExistence type="predicted"/>
<evidence type="ECO:0000313" key="1">
    <source>
        <dbReference type="EMBL" id="MFF0546590.1"/>
    </source>
</evidence>
<comment type="caution">
    <text evidence="1">The sequence shown here is derived from an EMBL/GenBank/DDBJ whole genome shotgun (WGS) entry which is preliminary data.</text>
</comment>
<dbReference type="RefSeq" id="WP_387702909.1">
    <property type="nucleotide sequence ID" value="NZ_JBIAMX010000023.1"/>
</dbReference>
<evidence type="ECO:0000313" key="2">
    <source>
        <dbReference type="Proteomes" id="UP001601444"/>
    </source>
</evidence>
<sequence>MFVLTSNAVIELPSPLKHAATRREWIVAPRYNLRPTTSMVIAAVSENFSKGGPR</sequence>
<keyword evidence="2" id="KW-1185">Reference proteome</keyword>
<accession>A0ABW6PVY0</accession>